<organism evidence="1 2">
    <name type="scientific">Neorhizobium galegae bv. orientalis str. HAMBI 540</name>
    <dbReference type="NCBI Taxonomy" id="1028800"/>
    <lineage>
        <taxon>Bacteria</taxon>
        <taxon>Pseudomonadati</taxon>
        <taxon>Pseudomonadota</taxon>
        <taxon>Alphaproteobacteria</taxon>
        <taxon>Hyphomicrobiales</taxon>
        <taxon>Rhizobiaceae</taxon>
        <taxon>Rhizobium/Agrobacterium group</taxon>
        <taxon>Neorhizobium</taxon>
    </lineage>
</organism>
<name>A0A068SX43_NEOGA</name>
<dbReference type="HOGENOM" id="CLU_171631_0_0_5"/>
<keyword evidence="1" id="KW-0614">Plasmid</keyword>
<keyword evidence="2" id="KW-1185">Reference proteome</keyword>
<protein>
    <submittedName>
        <fullName evidence="1">Uncharacterized protein</fullName>
    </submittedName>
</protein>
<dbReference type="GeneID" id="24259854"/>
<dbReference type="AlphaFoldDB" id="A0A068SX43"/>
<dbReference type="RefSeq" id="WP_041363931.1">
    <property type="nucleotide sequence ID" value="NZ_HG938354.1"/>
</dbReference>
<geneLocation type="plasmid" evidence="2">
    <name>II</name>
</geneLocation>
<accession>A0A068SX43</accession>
<dbReference type="InterPro" id="IPR046606">
    <property type="entry name" value="DUF6665"/>
</dbReference>
<reference evidence="2" key="1">
    <citation type="journal article" date="2014" name="BMC Genomics">
        <title>Genome sequencing of two Neorhizobium galegae strains reveals a noeT gene responsible for the unusual acetylation of the nodulation factors.</title>
        <authorList>
            <person name="Osterman J."/>
            <person name="Marsh J."/>
            <person name="Laine P.K."/>
            <person name="Zeng Z."/>
            <person name="Alatalo E."/>
            <person name="Sullivan J.T."/>
            <person name="Young J.P."/>
            <person name="Thomas-Oates J."/>
            <person name="Paulin L."/>
            <person name="Lindstrom K."/>
        </authorList>
    </citation>
    <scope>NUCLEOTIDE SEQUENCE [LARGE SCALE GENOMIC DNA]</scope>
    <source>
        <strain evidence="2">HAMBI 540</strain>
    </source>
</reference>
<dbReference type="EMBL" id="HG938354">
    <property type="protein sequence ID" value="CDN50842.1"/>
    <property type="molecule type" value="Genomic_DNA"/>
</dbReference>
<dbReference type="PATRIC" id="fig|1028800.3.peg.4772"/>
<dbReference type="Pfam" id="PF20370">
    <property type="entry name" value="DUF6665"/>
    <property type="match status" value="1"/>
</dbReference>
<dbReference type="OrthoDB" id="9814981at2"/>
<evidence type="ECO:0000313" key="2">
    <source>
        <dbReference type="Proteomes" id="UP000028181"/>
    </source>
</evidence>
<dbReference type="Proteomes" id="UP000028181">
    <property type="component" value="Plasmid pHAMBI540a"/>
</dbReference>
<dbReference type="KEGG" id="ngg:RG540_PA01630"/>
<proteinExistence type="predicted"/>
<sequence>MSVRPPQSFHQPGFANTGFNLLEYELMSERAAALGRQGLKVEEALGALNAWNPERDSEVLRERLRDEAADAVWGLFIQREICGLRNNRDIIKRYAIPSEVLARVGAVRK</sequence>
<evidence type="ECO:0000313" key="1">
    <source>
        <dbReference type="EMBL" id="CDN50842.1"/>
    </source>
</evidence>
<gene>
    <name evidence="1" type="ORF">RG540_PA01630</name>
</gene>
<dbReference type="eggNOG" id="ENOG50338ET">
    <property type="taxonomic scope" value="Bacteria"/>
</dbReference>